<dbReference type="InterPro" id="IPR025885">
    <property type="entry name" value="PapC_N"/>
</dbReference>
<evidence type="ECO:0000256" key="8">
    <source>
        <dbReference type="ARBA" id="ARBA00023237"/>
    </source>
</evidence>
<evidence type="ECO:0000259" key="10">
    <source>
        <dbReference type="Pfam" id="PF13954"/>
    </source>
</evidence>
<feature type="signal peptide" evidence="9">
    <location>
        <begin position="1"/>
        <end position="27"/>
    </location>
</feature>
<dbReference type="Pfam" id="PF00577">
    <property type="entry name" value="Usher"/>
    <property type="match status" value="1"/>
</dbReference>
<sequence length="809" mass="87099">MTVRFLFNLNKTTFFLLLSCASGVTLADDAVDFDTTTLQARGLPSSLNKYFRDGKKFTPGITKIVPVINGVEKPSHAVTFDDNGQPCLSLNDLTTLGIVAVKNTDAQCINLITTYPQATITTDPGNNKLLFVLPAEAIADSNNLDVSQYTAGGTGAMVNYDLLMMKSNNKSEGDNNNNDLNTFQSNTEEGFNYNDWIIRSRQSFSSSDNSHSFDQLYTYAQRTLTDYKTVMQAGKISIASSLFSSPQIYGVQFSPESALMNNKNSGATVTGIAQSQSRVEVRQAGALVYSTQVPAGAFTLDRIPTLNNTADLNVNIIGQDGTNRSFVVPASSFAHSYTQQETSFSGAIGAIDKSDNEDIDSSELMTLSMSTPVGKRAMMNGGAMLAQKYQSMAGRLSTGFANGLNISGTTVISNDARSQTNGVQGTINVSMQVSQLANINSSVTLQNDGFRSLTDGENTTDPDTGKYIGARYKSQYNLGLGYLLGDMGSVNLAWSRATMFDPAETTTRWTASWSKTFVGGTSISVNAEQDIGKDGDSLVYANISIPFGTTRVGYNMSHNGDHTNQGVTLDQTVNERFGYSLSANKDSQDNVGSFSANVRAIPKYSQMNLGYSRYGSDNNTYSVAATGGVVATKQGVLFSPYPVQDTFAVVQIPDINGAEIDTPQGPVWTNSKGYAVSSSMSPYGESRLTMVTKSLPKNVDINNGIQVAHVARGSVTDYTFGTVLTRRALITIHMPDGKLASKGDIISDAKDNYITTVAGDGTVFLIDGQLNQNLWLKPLGTARCHVVFSLNKQPDADKLYESYDAQCKN</sequence>
<dbReference type="GO" id="GO:0009279">
    <property type="term" value="C:cell outer membrane"/>
    <property type="evidence" value="ECO:0007669"/>
    <property type="project" value="UniProtKB-SubCell"/>
</dbReference>
<feature type="domain" description="PapC N-terminal" evidence="10">
    <location>
        <begin position="33"/>
        <end position="162"/>
    </location>
</feature>
<dbReference type="InterPro" id="IPR043142">
    <property type="entry name" value="PapC-like_C_sf"/>
</dbReference>
<dbReference type="PANTHER" id="PTHR30451:SF8">
    <property type="entry name" value="FIMBRIAL USHER PROTEIN"/>
    <property type="match status" value="1"/>
</dbReference>
<dbReference type="Gene3D" id="3.10.20.410">
    <property type="match status" value="1"/>
</dbReference>
<reference evidence="11 12" key="1">
    <citation type="submission" date="2016-04" db="EMBL/GenBank/DDBJ databases">
        <title>ATOL: Assembling a taxonomically balanced genome-scale reconstruction of the evolutionary history of the Enterobacteriaceae.</title>
        <authorList>
            <person name="Plunkett G.III."/>
            <person name="Neeno-Eckwall E.C."/>
            <person name="Glasner J.D."/>
            <person name="Perna N.T."/>
        </authorList>
    </citation>
    <scope>NUCLEOTIDE SEQUENCE [LARGE SCALE GENOMIC DNA]</scope>
    <source>
        <strain evidence="11 12">ATCC 12841</strain>
    </source>
</reference>
<evidence type="ECO:0000313" key="11">
    <source>
        <dbReference type="EMBL" id="OAT57660.1"/>
    </source>
</evidence>
<evidence type="ECO:0000256" key="1">
    <source>
        <dbReference type="ARBA" id="ARBA00004571"/>
    </source>
</evidence>
<dbReference type="Gene3D" id="2.60.40.3110">
    <property type="match status" value="1"/>
</dbReference>
<dbReference type="EMBL" id="LXEX01000054">
    <property type="protein sequence ID" value="OAT57660.1"/>
    <property type="molecule type" value="Genomic_DNA"/>
</dbReference>
<feature type="chain" id="PRO_5041697957" evidence="9">
    <location>
        <begin position="28"/>
        <end position="809"/>
    </location>
</feature>
<evidence type="ECO:0000313" key="12">
    <source>
        <dbReference type="Proteomes" id="UP000078431"/>
    </source>
</evidence>
<dbReference type="PANTHER" id="PTHR30451">
    <property type="entry name" value="OUTER MEMBRANE USHER PROTEIN"/>
    <property type="match status" value="1"/>
</dbReference>
<dbReference type="Gene3D" id="2.60.40.2610">
    <property type="entry name" value="Outer membrane usher protein FimD, plug domain"/>
    <property type="match status" value="1"/>
</dbReference>
<evidence type="ECO:0000256" key="9">
    <source>
        <dbReference type="SAM" id="SignalP"/>
    </source>
</evidence>
<evidence type="ECO:0000256" key="4">
    <source>
        <dbReference type="ARBA" id="ARBA00022452"/>
    </source>
</evidence>
<dbReference type="InterPro" id="IPR000015">
    <property type="entry name" value="Fimb_usher"/>
</dbReference>
<keyword evidence="4" id="KW-1134">Transmembrane beta strand</keyword>
<comment type="similarity">
    <text evidence="2">Belongs to the fimbrial export usher family.</text>
</comment>
<evidence type="ECO:0000256" key="3">
    <source>
        <dbReference type="ARBA" id="ARBA00022448"/>
    </source>
</evidence>
<evidence type="ECO:0000256" key="5">
    <source>
        <dbReference type="ARBA" id="ARBA00022692"/>
    </source>
</evidence>
<dbReference type="GO" id="GO:0009297">
    <property type="term" value="P:pilus assembly"/>
    <property type="evidence" value="ECO:0007669"/>
    <property type="project" value="InterPro"/>
</dbReference>
<dbReference type="InterPro" id="IPR037224">
    <property type="entry name" value="PapC_N_sf"/>
</dbReference>
<keyword evidence="3" id="KW-0813">Transport</keyword>
<evidence type="ECO:0000256" key="6">
    <source>
        <dbReference type="ARBA" id="ARBA00022729"/>
    </source>
</evidence>
<accession>A0AA91EBW0</accession>
<dbReference type="RefSeq" id="WP_061554641.1">
    <property type="nucleotide sequence ID" value="NZ_LXEX01000054.1"/>
</dbReference>
<proteinExistence type="inferred from homology"/>
<keyword evidence="6 9" id="KW-0732">Signal</keyword>
<gene>
    <name evidence="11" type="ORF">M993_03404</name>
</gene>
<name>A0AA91EBW0_9GAMM</name>
<keyword evidence="7" id="KW-0472">Membrane</keyword>
<dbReference type="Gene3D" id="2.60.40.2070">
    <property type="match status" value="1"/>
</dbReference>
<evidence type="ECO:0000256" key="2">
    <source>
        <dbReference type="ARBA" id="ARBA00008064"/>
    </source>
</evidence>
<organism evidence="11 12">
    <name type="scientific">Obesumbacterium proteus ATCC 12841</name>
    <dbReference type="NCBI Taxonomy" id="1354268"/>
    <lineage>
        <taxon>Bacteria</taxon>
        <taxon>Pseudomonadati</taxon>
        <taxon>Pseudomonadota</taxon>
        <taxon>Gammaproteobacteria</taxon>
        <taxon>Enterobacterales</taxon>
        <taxon>Hafniaceae</taxon>
        <taxon>Obesumbacterium</taxon>
    </lineage>
</organism>
<dbReference type="SUPFAM" id="SSF141729">
    <property type="entry name" value="FimD N-terminal domain-like"/>
    <property type="match status" value="1"/>
</dbReference>
<comment type="caution">
    <text evidence="11">The sequence shown here is derived from an EMBL/GenBank/DDBJ whole genome shotgun (WGS) entry which is preliminary data.</text>
</comment>
<keyword evidence="8" id="KW-0998">Cell outer membrane</keyword>
<dbReference type="AlphaFoldDB" id="A0AA91EBW0"/>
<dbReference type="InterPro" id="IPR042186">
    <property type="entry name" value="FimD_plug_dom"/>
</dbReference>
<dbReference type="Proteomes" id="UP000078431">
    <property type="component" value="Unassembled WGS sequence"/>
</dbReference>
<protein>
    <submittedName>
        <fullName evidence="11">Beta-fimbriae usher protein</fullName>
    </submittedName>
</protein>
<evidence type="ECO:0000256" key="7">
    <source>
        <dbReference type="ARBA" id="ARBA00023136"/>
    </source>
</evidence>
<keyword evidence="5" id="KW-0812">Transmembrane</keyword>
<keyword evidence="12" id="KW-1185">Reference proteome</keyword>
<comment type="subcellular location">
    <subcellularLocation>
        <location evidence="1">Cell outer membrane</location>
        <topology evidence="1">Multi-pass membrane protein</topology>
    </subcellularLocation>
</comment>
<dbReference type="Pfam" id="PF13954">
    <property type="entry name" value="PapC_N"/>
    <property type="match status" value="1"/>
</dbReference>
<dbReference type="GO" id="GO:0015473">
    <property type="term" value="F:fimbrial usher porin activity"/>
    <property type="evidence" value="ECO:0007669"/>
    <property type="project" value="InterPro"/>
</dbReference>